<gene>
    <name evidence="2" type="ORF">CDV56_105724</name>
</gene>
<reference evidence="2" key="1">
    <citation type="submission" date="2018-08" db="EMBL/GenBank/DDBJ databases">
        <title>Draft genome sequence of azole-resistant Aspergillus thermomutatus (Neosartorya pseudofischeri) strain HMR AF 39, isolated from a human nasal aspirate.</title>
        <authorList>
            <person name="Parent-Michaud M."/>
            <person name="Dufresne P.J."/>
            <person name="Fournier E."/>
            <person name="Martineau C."/>
            <person name="Moreira S."/>
            <person name="Perkins V."/>
            <person name="De Repentigny L."/>
            <person name="Dufresne S.F."/>
        </authorList>
    </citation>
    <scope>NUCLEOTIDE SEQUENCE [LARGE SCALE GENOMIC DNA]</scope>
    <source>
        <strain evidence="2">HMR AF 39</strain>
    </source>
</reference>
<accession>A0A397GWE4</accession>
<dbReference type="AlphaFoldDB" id="A0A397GWE4"/>
<keyword evidence="3" id="KW-1185">Reference proteome</keyword>
<dbReference type="GeneID" id="38127698"/>
<dbReference type="VEuPathDB" id="FungiDB:CDV56_105724"/>
<dbReference type="EMBL" id="NKHU02000103">
    <property type="protein sequence ID" value="RHZ55165.1"/>
    <property type="molecule type" value="Genomic_DNA"/>
</dbReference>
<evidence type="ECO:0000313" key="3">
    <source>
        <dbReference type="Proteomes" id="UP000215305"/>
    </source>
</evidence>
<feature type="region of interest" description="Disordered" evidence="1">
    <location>
        <begin position="24"/>
        <end position="45"/>
    </location>
</feature>
<protein>
    <submittedName>
        <fullName evidence="2">Uncharacterized protein</fullName>
    </submittedName>
</protein>
<sequence>MSSGGASPSKEELLALLRKERERADYERRRADDAKQRAEQAEERNRNTTFAEYLRACHRCLTKPLTVQTNRSLTTKGSITSPVGRVCPTFLRPWDFRAAQQTFFDEIYQLFHPNSEAPLRVFPLL</sequence>
<comment type="caution">
    <text evidence="2">The sequence shown here is derived from an EMBL/GenBank/DDBJ whole genome shotgun (WGS) entry which is preliminary data.</text>
</comment>
<evidence type="ECO:0000313" key="2">
    <source>
        <dbReference type="EMBL" id="RHZ55165.1"/>
    </source>
</evidence>
<dbReference type="OrthoDB" id="2156052at2759"/>
<organism evidence="2 3">
    <name type="scientific">Aspergillus thermomutatus</name>
    <name type="common">Neosartorya pseudofischeri</name>
    <dbReference type="NCBI Taxonomy" id="41047"/>
    <lineage>
        <taxon>Eukaryota</taxon>
        <taxon>Fungi</taxon>
        <taxon>Dikarya</taxon>
        <taxon>Ascomycota</taxon>
        <taxon>Pezizomycotina</taxon>
        <taxon>Eurotiomycetes</taxon>
        <taxon>Eurotiomycetidae</taxon>
        <taxon>Eurotiales</taxon>
        <taxon>Aspergillaceae</taxon>
        <taxon>Aspergillus</taxon>
        <taxon>Aspergillus subgen. Fumigati</taxon>
    </lineage>
</organism>
<dbReference type="Proteomes" id="UP000215305">
    <property type="component" value="Unassembled WGS sequence"/>
</dbReference>
<evidence type="ECO:0000256" key="1">
    <source>
        <dbReference type="SAM" id="MobiDB-lite"/>
    </source>
</evidence>
<dbReference type="STRING" id="41047.A0A397GWE4"/>
<proteinExistence type="predicted"/>
<dbReference type="RefSeq" id="XP_026614215.1">
    <property type="nucleotide sequence ID" value="XM_026759343.1"/>
</dbReference>
<name>A0A397GWE4_ASPTH</name>